<dbReference type="Pfam" id="PF19436">
    <property type="entry name" value="ACS_CODH_B_C"/>
    <property type="match status" value="1"/>
</dbReference>
<dbReference type="AlphaFoldDB" id="X0XFB5"/>
<proteinExistence type="predicted"/>
<gene>
    <name evidence="2" type="ORF">S01H1_74245</name>
</gene>
<dbReference type="PANTHER" id="PTHR42281:SF1">
    <property type="entry name" value="ACETYL-COA DECARBONYLASE_SYNTHASE COMPLEX SUBUNIT BETA 1"/>
    <property type="match status" value="1"/>
</dbReference>
<feature type="non-terminal residue" evidence="2">
    <location>
        <position position="240"/>
    </location>
</feature>
<dbReference type="Gene3D" id="3.40.1470.10">
    <property type="entry name" value="Bifunctional carbon monoxide dehydrogenase/acetyl-coa synthase(codh/acs), Chain M, domain 5"/>
    <property type="match status" value="1"/>
</dbReference>
<dbReference type="InterPro" id="IPR045822">
    <property type="entry name" value="ACS_CODH_B_C"/>
</dbReference>
<dbReference type="EMBL" id="BARS01049655">
    <property type="protein sequence ID" value="GAG35338.1"/>
    <property type="molecule type" value="Genomic_DNA"/>
</dbReference>
<feature type="domain" description="CO dehydrogenase/acetyl-CoA synthase complex beta subunit C-terminal" evidence="1">
    <location>
        <begin position="20"/>
        <end position="226"/>
    </location>
</feature>
<dbReference type="SUPFAM" id="SSF56821">
    <property type="entry name" value="Prismane protein-like"/>
    <property type="match status" value="1"/>
</dbReference>
<dbReference type="Gene3D" id="3.40.970.20">
    <property type="entry name" value="Carbon monoxide dehydrogenase alpha subunit. Chain D, domain 4"/>
    <property type="match status" value="1"/>
</dbReference>
<evidence type="ECO:0000313" key="2">
    <source>
        <dbReference type="EMBL" id="GAG35338.1"/>
    </source>
</evidence>
<protein>
    <recommendedName>
        <fullName evidence="1">CO dehydrogenase/acetyl-CoA synthase complex beta subunit C-terminal domain-containing protein</fullName>
    </recommendedName>
</protein>
<dbReference type="GO" id="GO:0043885">
    <property type="term" value="F:anaerobic carbon-monoxide dehydrogenase activity"/>
    <property type="evidence" value="ECO:0007669"/>
    <property type="project" value="InterPro"/>
</dbReference>
<dbReference type="InterPro" id="IPR004461">
    <property type="entry name" value="CO_DH/Ac-CoA_synth_bsu"/>
</dbReference>
<reference evidence="2" key="1">
    <citation type="journal article" date="2014" name="Front. Microbiol.">
        <title>High frequency of phylogenetically diverse reductive dehalogenase-homologous genes in deep subseafloor sedimentary metagenomes.</title>
        <authorList>
            <person name="Kawai M."/>
            <person name="Futagami T."/>
            <person name="Toyoda A."/>
            <person name="Takaki Y."/>
            <person name="Nishi S."/>
            <person name="Hori S."/>
            <person name="Arai W."/>
            <person name="Tsubouchi T."/>
            <person name="Morono Y."/>
            <person name="Uchiyama I."/>
            <person name="Ito T."/>
            <person name="Fujiyama A."/>
            <person name="Inagaki F."/>
            <person name="Takami H."/>
        </authorList>
    </citation>
    <scope>NUCLEOTIDE SEQUENCE</scope>
    <source>
        <strain evidence="2">Expedition CK06-06</strain>
    </source>
</reference>
<feature type="non-terminal residue" evidence="2">
    <location>
        <position position="1"/>
    </location>
</feature>
<accession>X0XFB5</accession>
<dbReference type="PANTHER" id="PTHR42281">
    <property type="match status" value="1"/>
</dbReference>
<dbReference type="GO" id="GO:0006084">
    <property type="term" value="P:acetyl-CoA metabolic process"/>
    <property type="evidence" value="ECO:0007669"/>
    <property type="project" value="InterPro"/>
</dbReference>
<organism evidence="2">
    <name type="scientific">marine sediment metagenome</name>
    <dbReference type="NCBI Taxonomy" id="412755"/>
    <lineage>
        <taxon>unclassified sequences</taxon>
        <taxon>metagenomes</taxon>
        <taxon>ecological metagenomes</taxon>
    </lineage>
</organism>
<comment type="caution">
    <text evidence="2">The sequence shown here is derived from an EMBL/GenBank/DDBJ whole genome shotgun (WGS) entry which is preliminary data.</text>
</comment>
<sequence>IFDRSELRAMRDGVREFKAEREREIAGMHEENVDDFLACIECQPFSQGHVCIITLDHPPMCGRDPGQVRAGAIFGAPWHPYRRRAQDAEQLREVIPKGRCLDAERGEYSGVNEAVRRLSGGKVQRVFLHSLNDYPGTSCGCFRCVGFRIEGYGVGVMISGWKGRAPNGETWDTLANRASGKQADGVAGFRPPYLRSPKFLQADGGLDSIVWLNQDLLDQVGDLFRADRLPSTENDAATLE</sequence>
<evidence type="ECO:0000259" key="1">
    <source>
        <dbReference type="Pfam" id="PF19436"/>
    </source>
</evidence>
<dbReference type="InterPro" id="IPR011254">
    <property type="entry name" value="Prismane-like_sf"/>
</dbReference>
<name>X0XFB5_9ZZZZ</name>